<keyword evidence="1" id="KW-1133">Transmembrane helix</keyword>
<dbReference type="EMBL" id="JBHSAP010000003">
    <property type="protein sequence ID" value="MFC4075336.1"/>
    <property type="molecule type" value="Genomic_DNA"/>
</dbReference>
<feature type="transmembrane region" description="Helical" evidence="1">
    <location>
        <begin position="68"/>
        <end position="90"/>
    </location>
</feature>
<keyword evidence="1" id="KW-0472">Membrane</keyword>
<comment type="caution">
    <text evidence="2">The sequence shown here is derived from an EMBL/GenBank/DDBJ whole genome shotgun (WGS) entry which is preliminary data.</text>
</comment>
<dbReference type="Proteomes" id="UP001595843">
    <property type="component" value="Unassembled WGS sequence"/>
</dbReference>
<reference evidence="3" key="1">
    <citation type="journal article" date="2019" name="Int. J. Syst. Evol. Microbiol.">
        <title>The Global Catalogue of Microorganisms (GCM) 10K type strain sequencing project: providing services to taxonomists for standard genome sequencing and annotation.</title>
        <authorList>
            <consortium name="The Broad Institute Genomics Platform"/>
            <consortium name="The Broad Institute Genome Sequencing Center for Infectious Disease"/>
            <person name="Wu L."/>
            <person name="Ma J."/>
        </authorList>
    </citation>
    <scope>NUCLEOTIDE SEQUENCE [LARGE SCALE GENOMIC DNA]</scope>
    <source>
        <strain evidence="3">IBRC-M 10813</strain>
    </source>
</reference>
<name>A0ABV8J8Y1_9BACL</name>
<organism evidence="2 3">
    <name type="scientific">Salinithrix halophila</name>
    <dbReference type="NCBI Taxonomy" id="1485204"/>
    <lineage>
        <taxon>Bacteria</taxon>
        <taxon>Bacillati</taxon>
        <taxon>Bacillota</taxon>
        <taxon>Bacilli</taxon>
        <taxon>Bacillales</taxon>
        <taxon>Thermoactinomycetaceae</taxon>
        <taxon>Salinithrix</taxon>
    </lineage>
</organism>
<feature type="transmembrane region" description="Helical" evidence="1">
    <location>
        <begin position="44"/>
        <end position="62"/>
    </location>
</feature>
<evidence type="ECO:0000313" key="2">
    <source>
        <dbReference type="EMBL" id="MFC4075336.1"/>
    </source>
</evidence>
<sequence>MINLGFFDWFPVNKGVDDLTDQPIHDEVVSYKILLYRKDKVQRLAEVVVFLAGFFAMIPFFQLRSASFVLTLLVWGALVMAAVPAVYLGIFRLRYTLYPNALTIRSRGKEETFDLAEVKRAYDLPYIYEIRGKKRPLLVDDDFLESLDAQLERIKRRLD</sequence>
<keyword evidence="1" id="KW-0812">Transmembrane</keyword>
<evidence type="ECO:0000256" key="1">
    <source>
        <dbReference type="SAM" id="Phobius"/>
    </source>
</evidence>
<proteinExistence type="predicted"/>
<dbReference type="RefSeq" id="WP_380701146.1">
    <property type="nucleotide sequence ID" value="NZ_JBHSAP010000003.1"/>
</dbReference>
<keyword evidence="3" id="KW-1185">Reference proteome</keyword>
<gene>
    <name evidence="2" type="ORF">ACFOUO_00720</name>
</gene>
<evidence type="ECO:0000313" key="3">
    <source>
        <dbReference type="Proteomes" id="UP001595843"/>
    </source>
</evidence>
<accession>A0ABV8J8Y1</accession>
<protein>
    <submittedName>
        <fullName evidence="2">Uncharacterized protein</fullName>
    </submittedName>
</protein>